<dbReference type="EMBL" id="JACGWN010000016">
    <property type="protein sequence ID" value="KAL0395362.1"/>
    <property type="molecule type" value="Genomic_DNA"/>
</dbReference>
<dbReference type="AlphaFoldDB" id="A0AAW2STA1"/>
<organism evidence="2">
    <name type="scientific">Sesamum latifolium</name>
    <dbReference type="NCBI Taxonomy" id="2727402"/>
    <lineage>
        <taxon>Eukaryota</taxon>
        <taxon>Viridiplantae</taxon>
        <taxon>Streptophyta</taxon>
        <taxon>Embryophyta</taxon>
        <taxon>Tracheophyta</taxon>
        <taxon>Spermatophyta</taxon>
        <taxon>Magnoliopsida</taxon>
        <taxon>eudicotyledons</taxon>
        <taxon>Gunneridae</taxon>
        <taxon>Pentapetalae</taxon>
        <taxon>asterids</taxon>
        <taxon>lamiids</taxon>
        <taxon>Lamiales</taxon>
        <taxon>Pedaliaceae</taxon>
        <taxon>Sesamum</taxon>
    </lineage>
</organism>
<name>A0AAW2STA1_9LAMI</name>
<accession>A0AAW2STA1</accession>
<evidence type="ECO:0000259" key="1">
    <source>
        <dbReference type="Pfam" id="PF17919"/>
    </source>
</evidence>
<reference evidence="2" key="1">
    <citation type="submission" date="2020-06" db="EMBL/GenBank/DDBJ databases">
        <authorList>
            <person name="Li T."/>
            <person name="Hu X."/>
            <person name="Zhang T."/>
            <person name="Song X."/>
            <person name="Zhang H."/>
            <person name="Dai N."/>
            <person name="Sheng W."/>
            <person name="Hou X."/>
            <person name="Wei L."/>
        </authorList>
    </citation>
    <scope>NUCLEOTIDE SEQUENCE</scope>
    <source>
        <strain evidence="2">KEN1</strain>
        <tissue evidence="2">Leaf</tissue>
    </source>
</reference>
<dbReference type="InterPro" id="IPR041577">
    <property type="entry name" value="RT_RNaseH_2"/>
</dbReference>
<dbReference type="InterPro" id="IPR043502">
    <property type="entry name" value="DNA/RNA_pol_sf"/>
</dbReference>
<sequence>MALLSVLALPDINETFNVTTDTSSSAVGAVLSQQGCPLAFFNKKLTGRMRASSTYIRELYAVTELLKNGVSICWVRPSEFSRITKALRSS</sequence>
<gene>
    <name evidence="2" type="ORF">Slati_4502400</name>
</gene>
<feature type="domain" description="Reverse transcriptase/retrotransposon-derived protein RNase H-like" evidence="1">
    <location>
        <begin position="5"/>
        <end position="68"/>
    </location>
</feature>
<reference evidence="2" key="2">
    <citation type="journal article" date="2024" name="Plant">
        <title>Genomic evolution and insights into agronomic trait innovations of Sesamum species.</title>
        <authorList>
            <person name="Miao H."/>
            <person name="Wang L."/>
            <person name="Qu L."/>
            <person name="Liu H."/>
            <person name="Sun Y."/>
            <person name="Le M."/>
            <person name="Wang Q."/>
            <person name="Wei S."/>
            <person name="Zheng Y."/>
            <person name="Lin W."/>
            <person name="Duan Y."/>
            <person name="Cao H."/>
            <person name="Xiong S."/>
            <person name="Wang X."/>
            <person name="Wei L."/>
            <person name="Li C."/>
            <person name="Ma Q."/>
            <person name="Ju M."/>
            <person name="Zhao R."/>
            <person name="Li G."/>
            <person name="Mu C."/>
            <person name="Tian Q."/>
            <person name="Mei H."/>
            <person name="Zhang T."/>
            <person name="Gao T."/>
            <person name="Zhang H."/>
        </authorList>
    </citation>
    <scope>NUCLEOTIDE SEQUENCE</scope>
    <source>
        <strain evidence="2">KEN1</strain>
    </source>
</reference>
<dbReference type="PANTHER" id="PTHR33064:SF37">
    <property type="entry name" value="RIBONUCLEASE H"/>
    <property type="match status" value="1"/>
</dbReference>
<dbReference type="Pfam" id="PF17919">
    <property type="entry name" value="RT_RNaseH_2"/>
    <property type="match status" value="1"/>
</dbReference>
<evidence type="ECO:0000313" key="2">
    <source>
        <dbReference type="EMBL" id="KAL0395362.1"/>
    </source>
</evidence>
<dbReference type="InterPro" id="IPR051320">
    <property type="entry name" value="Viral_Replic_Matur_Polypro"/>
</dbReference>
<comment type="caution">
    <text evidence="2">The sequence shown here is derived from an EMBL/GenBank/DDBJ whole genome shotgun (WGS) entry which is preliminary data.</text>
</comment>
<dbReference type="PANTHER" id="PTHR33064">
    <property type="entry name" value="POL PROTEIN"/>
    <property type="match status" value="1"/>
</dbReference>
<protein>
    <recommendedName>
        <fullName evidence="1">Reverse transcriptase/retrotransposon-derived protein RNase H-like domain-containing protein</fullName>
    </recommendedName>
</protein>
<dbReference type="SUPFAM" id="SSF56672">
    <property type="entry name" value="DNA/RNA polymerases"/>
    <property type="match status" value="1"/>
</dbReference>
<proteinExistence type="predicted"/>